<proteinExistence type="predicted"/>
<organism evidence="2 3">
    <name type="scientific">Strongyloides papillosus</name>
    <name type="common">Intestinal threadworm</name>
    <dbReference type="NCBI Taxonomy" id="174720"/>
    <lineage>
        <taxon>Eukaryota</taxon>
        <taxon>Metazoa</taxon>
        <taxon>Ecdysozoa</taxon>
        <taxon>Nematoda</taxon>
        <taxon>Chromadorea</taxon>
        <taxon>Rhabditida</taxon>
        <taxon>Tylenchina</taxon>
        <taxon>Panagrolaimomorpha</taxon>
        <taxon>Strongyloidoidea</taxon>
        <taxon>Strongyloididae</taxon>
        <taxon>Strongyloides</taxon>
    </lineage>
</organism>
<evidence type="ECO:0000313" key="2">
    <source>
        <dbReference type="Proteomes" id="UP000046392"/>
    </source>
</evidence>
<keyword evidence="1" id="KW-0732">Signal</keyword>
<reference evidence="3" key="1">
    <citation type="submission" date="2017-02" db="UniProtKB">
        <authorList>
            <consortium name="WormBaseParasite"/>
        </authorList>
    </citation>
    <scope>IDENTIFICATION</scope>
</reference>
<protein>
    <submittedName>
        <fullName evidence="3">Uncharacterized protein</fullName>
    </submittedName>
</protein>
<dbReference type="AlphaFoldDB" id="A0A0N5BJT2"/>
<evidence type="ECO:0000256" key="1">
    <source>
        <dbReference type="SAM" id="SignalP"/>
    </source>
</evidence>
<keyword evidence="2" id="KW-1185">Reference proteome</keyword>
<evidence type="ECO:0000313" key="3">
    <source>
        <dbReference type="WBParaSite" id="SPAL_0000620100.1"/>
    </source>
</evidence>
<feature type="chain" id="PRO_5005894634" evidence="1">
    <location>
        <begin position="27"/>
        <end position="190"/>
    </location>
</feature>
<name>A0A0N5BJT2_STREA</name>
<dbReference type="Proteomes" id="UP000046392">
    <property type="component" value="Unplaced"/>
</dbReference>
<dbReference type="WBParaSite" id="SPAL_0000620100.1">
    <property type="protein sequence ID" value="SPAL_0000620100.1"/>
    <property type="gene ID" value="SPAL_0000620100"/>
</dbReference>
<sequence length="190" mass="22656">MCSYNQTISILRFLFFVIVLLKVISGESYDNFIEENNLYYPLPMEKTKDTETRGLVGKRSNQIGSTPYFFGRHSRRGRELFGKRSFPVTSLWDFPGDHMIRGFYNKRTRARELLGKRSEMVNENNMHDNGYLQNNKRRARELLGKRSRVEPFQIATDSTMDDYDESYYFKPQFENLIEVKRDRTRELFGR</sequence>
<feature type="signal peptide" evidence="1">
    <location>
        <begin position="1"/>
        <end position="26"/>
    </location>
</feature>
<accession>A0A0N5BJT2</accession>